<dbReference type="GO" id="GO:0050661">
    <property type="term" value="F:NADP binding"/>
    <property type="evidence" value="ECO:0007669"/>
    <property type="project" value="InterPro"/>
</dbReference>
<dbReference type="Gene3D" id="3.40.50.720">
    <property type="entry name" value="NAD(P)-binding Rossmann-like Domain"/>
    <property type="match status" value="1"/>
</dbReference>
<dbReference type="AlphaFoldDB" id="A0A485BSD4"/>
<evidence type="ECO:0000313" key="3">
    <source>
        <dbReference type="Proteomes" id="UP000345637"/>
    </source>
</evidence>
<protein>
    <submittedName>
        <fullName evidence="2">L-aspartate dehydrogenase</fullName>
        <ecNumber evidence="2">1.4.1.21</ecNumber>
    </submittedName>
</protein>
<dbReference type="InterPro" id="IPR005106">
    <property type="entry name" value="Asp/hSer_DH_NAD-bd"/>
</dbReference>
<name>A0A485BSD4_RAOPL</name>
<reference evidence="2 3" key="1">
    <citation type="submission" date="2019-03" db="EMBL/GenBank/DDBJ databases">
        <authorList>
            <consortium name="Pathogen Informatics"/>
        </authorList>
    </citation>
    <scope>NUCLEOTIDE SEQUENCE [LARGE SCALE GENOMIC DNA]</scope>
    <source>
        <strain evidence="2 3">NCTC12998</strain>
    </source>
</reference>
<dbReference type="EMBL" id="CAADJE010000025">
    <property type="protein sequence ID" value="VFS74538.1"/>
    <property type="molecule type" value="Genomic_DNA"/>
</dbReference>
<sequence>MKKIMLIGYGAMAQAVIERLPPQVTLGWIVAREAHQAAIRARFGDAVTVLDDPQSCTETPDLVLECASQQAVAQYGEAILARGWHLAVISTGALADSALEQRLYQAGGRLTLLSGAVAGIDGLAAAKEGGLGARDLSVGAKARPAGVEATRKCSSTSMRSARRKSFLKAAPAKRHACFRRMPTWRQPWRLAVSEWTTRGCS</sequence>
<proteinExistence type="predicted"/>
<organism evidence="2 3">
    <name type="scientific">Raoultella planticola</name>
    <name type="common">Klebsiella planticola</name>
    <dbReference type="NCBI Taxonomy" id="575"/>
    <lineage>
        <taxon>Bacteria</taxon>
        <taxon>Pseudomonadati</taxon>
        <taxon>Pseudomonadota</taxon>
        <taxon>Gammaproteobacteria</taxon>
        <taxon>Enterobacterales</taxon>
        <taxon>Enterobacteriaceae</taxon>
        <taxon>Klebsiella/Raoultella group</taxon>
        <taxon>Raoultella</taxon>
    </lineage>
</organism>
<feature type="domain" description="Aspartate/homoserine dehydrogenase NAD-binding" evidence="1">
    <location>
        <begin position="8"/>
        <end position="106"/>
    </location>
</feature>
<evidence type="ECO:0000313" key="2">
    <source>
        <dbReference type="EMBL" id="VFS74538.1"/>
    </source>
</evidence>
<accession>A0A485BSD4</accession>
<dbReference type="Proteomes" id="UP000345637">
    <property type="component" value="Unassembled WGS sequence"/>
</dbReference>
<evidence type="ECO:0000259" key="1">
    <source>
        <dbReference type="Pfam" id="PF03447"/>
    </source>
</evidence>
<dbReference type="Pfam" id="PF03447">
    <property type="entry name" value="NAD_binding_3"/>
    <property type="match status" value="1"/>
</dbReference>
<dbReference type="SUPFAM" id="SSF51735">
    <property type="entry name" value="NAD(P)-binding Rossmann-fold domains"/>
    <property type="match status" value="1"/>
</dbReference>
<dbReference type="EC" id="1.4.1.21" evidence="2"/>
<dbReference type="InterPro" id="IPR036291">
    <property type="entry name" value="NAD(P)-bd_dom_sf"/>
</dbReference>
<dbReference type="GO" id="GO:0033735">
    <property type="term" value="F:aspartate dehydrogenase [NAD(P)+] activity"/>
    <property type="evidence" value="ECO:0007669"/>
    <property type="project" value="UniProtKB-EC"/>
</dbReference>
<keyword evidence="2" id="KW-0560">Oxidoreductase</keyword>
<dbReference type="PANTHER" id="PTHR31873">
    <property type="entry name" value="L-ASPARTATE DEHYDROGENASE-RELATED"/>
    <property type="match status" value="1"/>
</dbReference>
<gene>
    <name evidence="2" type="primary">nadX</name>
    <name evidence="2" type="ORF">NCTC12998_04491</name>
</gene>
<dbReference type="PANTHER" id="PTHR31873:SF6">
    <property type="entry name" value="ASPARTATE DEHYDROGENASE DOMAIN-CONTAINING PROTEIN"/>
    <property type="match status" value="1"/>
</dbReference>